<evidence type="ECO:0000313" key="7">
    <source>
        <dbReference type="Proteomes" id="UP001184230"/>
    </source>
</evidence>
<proteinExistence type="inferred from homology"/>
<evidence type="ECO:0000259" key="5">
    <source>
        <dbReference type="Pfam" id="PF00884"/>
    </source>
</evidence>
<organism evidence="6 7">
    <name type="scientific">Variovorax soli</name>
    <dbReference type="NCBI Taxonomy" id="376815"/>
    <lineage>
        <taxon>Bacteria</taxon>
        <taxon>Pseudomonadati</taxon>
        <taxon>Pseudomonadota</taxon>
        <taxon>Betaproteobacteria</taxon>
        <taxon>Burkholderiales</taxon>
        <taxon>Comamonadaceae</taxon>
        <taxon>Variovorax</taxon>
    </lineage>
</organism>
<dbReference type="SUPFAM" id="SSF53649">
    <property type="entry name" value="Alkaline phosphatase-like"/>
    <property type="match status" value="1"/>
</dbReference>
<dbReference type="PANTHER" id="PTHR42693">
    <property type="entry name" value="ARYLSULFATASE FAMILY MEMBER"/>
    <property type="match status" value="1"/>
</dbReference>
<dbReference type="Gene3D" id="3.30.1120.10">
    <property type="match status" value="1"/>
</dbReference>
<dbReference type="InterPro" id="IPR017850">
    <property type="entry name" value="Alkaline_phosphatase_core_sf"/>
</dbReference>
<comment type="similarity">
    <text evidence="1">Belongs to the sulfatase family.</text>
</comment>
<dbReference type="Proteomes" id="UP001184230">
    <property type="component" value="Unassembled WGS sequence"/>
</dbReference>
<keyword evidence="7" id="KW-1185">Reference proteome</keyword>
<name>A0ABU1NJJ4_9BURK</name>
<dbReference type="Gene3D" id="3.40.720.10">
    <property type="entry name" value="Alkaline Phosphatase, subunit A"/>
    <property type="match status" value="1"/>
</dbReference>
<keyword evidence="2" id="KW-0479">Metal-binding</keyword>
<evidence type="ECO:0000313" key="6">
    <source>
        <dbReference type="EMBL" id="MDR6538543.1"/>
    </source>
</evidence>
<comment type="caution">
    <text evidence="6">The sequence shown here is derived from an EMBL/GenBank/DDBJ whole genome shotgun (WGS) entry which is preliminary data.</text>
</comment>
<dbReference type="RefSeq" id="WP_309905436.1">
    <property type="nucleotide sequence ID" value="NZ_JAVDRF010000011.1"/>
</dbReference>
<dbReference type="PANTHER" id="PTHR42693:SF43">
    <property type="entry name" value="BLL2667 PROTEIN"/>
    <property type="match status" value="1"/>
</dbReference>
<keyword evidence="3 6" id="KW-0378">Hydrolase</keyword>
<dbReference type="InterPro" id="IPR024607">
    <property type="entry name" value="Sulfatase_CS"/>
</dbReference>
<gene>
    <name evidence="6" type="ORF">J2739_004336</name>
</gene>
<sequence>MSSSTNPSSAWPRRPRPKDGAPNILVFLTDDVGYGACSTFGGPIHTPALDALAAHGLRFTQFHTTAMCSPTRAALLTGRNPHRVSMGRVTARPSSYDGYTSVIPKSAGTMPDILRRAGYNTAMFGKWHITPEWEITPQGPFDRWPTGMGFEYFYGFLGFDTNMWSPDLVENTTFVPGGQDTPLKHFDERMADRAIDWFAQQQALTPEKPFFAYIASGTAHSPHHAPRPWLEKYRGTFDEGWDEVRSQTFRTQKQLGVIPADALLTERPENLPSWDSLDKDQRMLASRLMEAYAAALDHFDHHVGRIVDFLKLSGQFDNTLILFIQGDNGGSAEGGFNGLLFEQSWANGFDEKLEDQLCLLDQIGGPEAYNHFPAAWGWAINTPFKYYKQVASHFGGTRNGLVVSWPDGFKARDGMRSQFHHVADIMPTVLEAAGVEAPGQIDGVRQDSIDGVSMLYAFHDESAAPRRRSQVFESMQNFSIYKDGWLACSTPVNDPWEHFASRSTTDAHERNWELYHVDRDYSQAVDLAQAEPQRLRSLRDEFWKQAEWNKILPIHPPSAGAEGRPSLGAGRTEFVFRRRVGNIHADAAPHTTGRSFRITCELVVNSEGRGVIACQGSSICGYSFYIHDRRPVFYYNAIRPHVARIEGLDRLSPGRHSISVEVRLDVRAPGSGASMLLDVDGHCVARGRIERTLRTLLNQNGFNVGQDTVSPISPDYTIEDSALVGEFSHVTFQLL</sequence>
<dbReference type="InterPro" id="IPR000917">
    <property type="entry name" value="Sulfatase_N"/>
</dbReference>
<dbReference type="InterPro" id="IPR050738">
    <property type="entry name" value="Sulfatase"/>
</dbReference>
<dbReference type="GO" id="GO:0004065">
    <property type="term" value="F:arylsulfatase activity"/>
    <property type="evidence" value="ECO:0007669"/>
    <property type="project" value="UniProtKB-EC"/>
</dbReference>
<evidence type="ECO:0000256" key="1">
    <source>
        <dbReference type="ARBA" id="ARBA00008779"/>
    </source>
</evidence>
<dbReference type="EC" id="3.1.6.1" evidence="6"/>
<evidence type="ECO:0000256" key="2">
    <source>
        <dbReference type="ARBA" id="ARBA00022723"/>
    </source>
</evidence>
<dbReference type="EMBL" id="JAVDRF010000011">
    <property type="protein sequence ID" value="MDR6538543.1"/>
    <property type="molecule type" value="Genomic_DNA"/>
</dbReference>
<dbReference type="PROSITE" id="PS00523">
    <property type="entry name" value="SULFATASE_1"/>
    <property type="match status" value="1"/>
</dbReference>
<keyword evidence="4" id="KW-0106">Calcium</keyword>
<dbReference type="Pfam" id="PF00884">
    <property type="entry name" value="Sulfatase"/>
    <property type="match status" value="1"/>
</dbReference>
<reference evidence="6 7" key="1">
    <citation type="submission" date="2023-07" db="EMBL/GenBank/DDBJ databases">
        <title>Sorghum-associated microbial communities from plants grown in Nebraska, USA.</title>
        <authorList>
            <person name="Schachtman D."/>
        </authorList>
    </citation>
    <scope>NUCLEOTIDE SEQUENCE [LARGE SCALE GENOMIC DNA]</scope>
    <source>
        <strain evidence="6 7">DS1781</strain>
    </source>
</reference>
<dbReference type="CDD" id="cd16025">
    <property type="entry name" value="PAS_like"/>
    <property type="match status" value="1"/>
</dbReference>
<accession>A0ABU1NJJ4</accession>
<protein>
    <submittedName>
        <fullName evidence="6">Arylsulfatase</fullName>
        <ecNumber evidence="6">3.1.6.1</ecNumber>
    </submittedName>
</protein>
<evidence type="ECO:0000256" key="3">
    <source>
        <dbReference type="ARBA" id="ARBA00022801"/>
    </source>
</evidence>
<evidence type="ECO:0000256" key="4">
    <source>
        <dbReference type="ARBA" id="ARBA00022837"/>
    </source>
</evidence>
<feature type="domain" description="Sulfatase N-terminal" evidence="5">
    <location>
        <begin position="22"/>
        <end position="435"/>
    </location>
</feature>